<name>A0A1R4H5V4_9GAMM</name>
<dbReference type="EMBL" id="FUKJ01000127">
    <property type="protein sequence ID" value="SJM91240.1"/>
    <property type="molecule type" value="Genomic_DNA"/>
</dbReference>
<evidence type="ECO:0000313" key="2">
    <source>
        <dbReference type="Proteomes" id="UP000195442"/>
    </source>
</evidence>
<protein>
    <submittedName>
        <fullName evidence="1">Uncharacterized protein</fullName>
    </submittedName>
</protein>
<proteinExistence type="predicted"/>
<organism evidence="1 2">
    <name type="scientific">Crenothrix polyspora</name>
    <dbReference type="NCBI Taxonomy" id="360316"/>
    <lineage>
        <taxon>Bacteria</taxon>
        <taxon>Pseudomonadati</taxon>
        <taxon>Pseudomonadota</taxon>
        <taxon>Gammaproteobacteria</taxon>
        <taxon>Methylococcales</taxon>
        <taxon>Crenotrichaceae</taxon>
        <taxon>Crenothrix</taxon>
    </lineage>
</organism>
<dbReference type="AlphaFoldDB" id="A0A1R4H5V4"/>
<keyword evidence="2" id="KW-1185">Reference proteome</keyword>
<sequence length="80" mass="9343">MQVFDHIETREINRLQEMYAVDEAKNEAYLLRNLIVGADSSTLKVTINSIKRRKPFANEESMRQFCNEIMQLANKLVTSH</sequence>
<gene>
    <name evidence="1" type="ORF">CRENPOLYSF2_2120008</name>
</gene>
<reference evidence="2" key="1">
    <citation type="submission" date="2017-02" db="EMBL/GenBank/DDBJ databases">
        <authorList>
            <person name="Daims H."/>
        </authorList>
    </citation>
    <scope>NUCLEOTIDE SEQUENCE [LARGE SCALE GENOMIC DNA]</scope>
</reference>
<evidence type="ECO:0000313" key="1">
    <source>
        <dbReference type="EMBL" id="SJM91240.1"/>
    </source>
</evidence>
<accession>A0A1R4H5V4</accession>
<dbReference type="RefSeq" id="WP_087146452.1">
    <property type="nucleotide sequence ID" value="NZ_FUKJ01000127.1"/>
</dbReference>
<dbReference type="Proteomes" id="UP000195442">
    <property type="component" value="Unassembled WGS sequence"/>
</dbReference>